<keyword evidence="1" id="KW-0805">Transcription regulation</keyword>
<dbReference type="PANTHER" id="PTHR30055">
    <property type="entry name" value="HTH-TYPE TRANSCRIPTIONAL REGULATOR RUTR"/>
    <property type="match status" value="1"/>
</dbReference>
<accession>A0A3A5LXC3</accession>
<evidence type="ECO:0000313" key="6">
    <source>
        <dbReference type="EMBL" id="RJT75732.1"/>
    </source>
</evidence>
<dbReference type="InterPro" id="IPR001647">
    <property type="entry name" value="HTH_TetR"/>
</dbReference>
<protein>
    <submittedName>
        <fullName evidence="6">TetR/AcrR family transcriptional regulator</fullName>
    </submittedName>
</protein>
<evidence type="ECO:0000259" key="5">
    <source>
        <dbReference type="PROSITE" id="PS50977"/>
    </source>
</evidence>
<dbReference type="Gene3D" id="1.10.10.60">
    <property type="entry name" value="Homeodomain-like"/>
    <property type="match status" value="1"/>
</dbReference>
<feature type="domain" description="HTH tetR-type" evidence="5">
    <location>
        <begin position="13"/>
        <end position="73"/>
    </location>
</feature>
<dbReference type="InterPro" id="IPR050109">
    <property type="entry name" value="HTH-type_TetR-like_transc_reg"/>
</dbReference>
<dbReference type="Pfam" id="PF00440">
    <property type="entry name" value="TetR_N"/>
    <property type="match status" value="1"/>
</dbReference>
<dbReference type="OrthoDB" id="9796019at2"/>
<evidence type="ECO:0000256" key="3">
    <source>
        <dbReference type="ARBA" id="ARBA00023163"/>
    </source>
</evidence>
<gene>
    <name evidence="6" type="ORF">D6T63_17200</name>
</gene>
<dbReference type="EMBL" id="QZVT01000014">
    <property type="protein sequence ID" value="RJT75732.1"/>
    <property type="molecule type" value="Genomic_DNA"/>
</dbReference>
<name>A0A3A5LXC3_9MICC</name>
<reference evidence="6 7" key="1">
    <citation type="submission" date="2018-09" db="EMBL/GenBank/DDBJ databases">
        <title>Novel species of Arthrobacter.</title>
        <authorList>
            <person name="Liu Q."/>
            <person name="Xin Y.-H."/>
        </authorList>
    </citation>
    <scope>NUCLEOTIDE SEQUENCE [LARGE SCALE GENOMIC DNA]</scope>
    <source>
        <strain evidence="6 7">Hz2</strain>
    </source>
</reference>
<dbReference type="Gene3D" id="1.10.357.10">
    <property type="entry name" value="Tetracycline Repressor, domain 2"/>
    <property type="match status" value="1"/>
</dbReference>
<keyword evidence="2 4" id="KW-0238">DNA-binding</keyword>
<dbReference type="Proteomes" id="UP000272560">
    <property type="component" value="Unassembled WGS sequence"/>
</dbReference>
<dbReference type="SUPFAM" id="SSF46689">
    <property type="entry name" value="Homeodomain-like"/>
    <property type="match status" value="1"/>
</dbReference>
<dbReference type="Pfam" id="PF16859">
    <property type="entry name" value="TetR_C_11"/>
    <property type="match status" value="1"/>
</dbReference>
<dbReference type="PANTHER" id="PTHR30055:SF234">
    <property type="entry name" value="HTH-TYPE TRANSCRIPTIONAL REGULATOR BETI"/>
    <property type="match status" value="1"/>
</dbReference>
<dbReference type="SUPFAM" id="SSF48498">
    <property type="entry name" value="Tetracyclin repressor-like, C-terminal domain"/>
    <property type="match status" value="1"/>
</dbReference>
<evidence type="ECO:0000256" key="1">
    <source>
        <dbReference type="ARBA" id="ARBA00023015"/>
    </source>
</evidence>
<proteinExistence type="predicted"/>
<feature type="DNA-binding region" description="H-T-H motif" evidence="4">
    <location>
        <begin position="36"/>
        <end position="55"/>
    </location>
</feature>
<dbReference type="AlphaFoldDB" id="A0A3A5LXC3"/>
<sequence length="199" mass="21520">MSINHRAGAQRSEAARVAILDAAAKLFASSGYERLTMEGIASAAKVGKQTIYRWWPSRSALIAECLADGYLLPNDRFDPPTAGHVLEDISAWYSSVAEYFRAGNNERLLLSLISAAAGDPGVAEHFNARFGGGHTIEARLQQGIDAGELHPEVPMNQVAEALIGALILRVLARSTMEPAFARDMVQLVLIPHQISPTRT</sequence>
<dbReference type="GO" id="GO:0003700">
    <property type="term" value="F:DNA-binding transcription factor activity"/>
    <property type="evidence" value="ECO:0007669"/>
    <property type="project" value="TreeGrafter"/>
</dbReference>
<dbReference type="PRINTS" id="PR00455">
    <property type="entry name" value="HTHTETR"/>
</dbReference>
<keyword evidence="7" id="KW-1185">Reference proteome</keyword>
<dbReference type="InterPro" id="IPR036271">
    <property type="entry name" value="Tet_transcr_reg_TetR-rel_C_sf"/>
</dbReference>
<comment type="caution">
    <text evidence="6">The sequence shown here is derived from an EMBL/GenBank/DDBJ whole genome shotgun (WGS) entry which is preliminary data.</text>
</comment>
<evidence type="ECO:0000256" key="2">
    <source>
        <dbReference type="ARBA" id="ARBA00023125"/>
    </source>
</evidence>
<evidence type="ECO:0000256" key="4">
    <source>
        <dbReference type="PROSITE-ProRule" id="PRU00335"/>
    </source>
</evidence>
<evidence type="ECO:0000313" key="7">
    <source>
        <dbReference type="Proteomes" id="UP000272560"/>
    </source>
</evidence>
<keyword evidence="3" id="KW-0804">Transcription</keyword>
<organism evidence="6 7">
    <name type="scientific">Arthrobacter cheniae</name>
    <dbReference type="NCBI Taxonomy" id="1258888"/>
    <lineage>
        <taxon>Bacteria</taxon>
        <taxon>Bacillati</taxon>
        <taxon>Actinomycetota</taxon>
        <taxon>Actinomycetes</taxon>
        <taxon>Micrococcales</taxon>
        <taxon>Micrococcaceae</taxon>
        <taxon>Arthrobacter</taxon>
    </lineage>
</organism>
<dbReference type="InterPro" id="IPR011075">
    <property type="entry name" value="TetR_C"/>
</dbReference>
<dbReference type="RefSeq" id="WP_120150363.1">
    <property type="nucleotide sequence ID" value="NZ_QZVT01000014.1"/>
</dbReference>
<dbReference type="PROSITE" id="PS50977">
    <property type="entry name" value="HTH_TETR_2"/>
    <property type="match status" value="1"/>
</dbReference>
<dbReference type="GO" id="GO:0000976">
    <property type="term" value="F:transcription cis-regulatory region binding"/>
    <property type="evidence" value="ECO:0007669"/>
    <property type="project" value="TreeGrafter"/>
</dbReference>
<dbReference type="InterPro" id="IPR009057">
    <property type="entry name" value="Homeodomain-like_sf"/>
</dbReference>